<dbReference type="InterPro" id="IPR001279">
    <property type="entry name" value="Metallo-B-lactamas"/>
</dbReference>
<protein>
    <submittedName>
        <fullName evidence="2">MBL fold metallo-hydrolase</fullName>
    </submittedName>
</protein>
<evidence type="ECO:0000313" key="3">
    <source>
        <dbReference type="Proteomes" id="UP000596092"/>
    </source>
</evidence>
<dbReference type="AlphaFoldDB" id="A0A7T5VFV4"/>
<name>A0A7T5VFV4_9BACT</name>
<dbReference type="InterPro" id="IPR036866">
    <property type="entry name" value="RibonucZ/Hydroxyglut_hydro"/>
</dbReference>
<feature type="domain" description="Metallo-beta-lactamase" evidence="1">
    <location>
        <begin position="92"/>
        <end position="292"/>
    </location>
</feature>
<dbReference type="GO" id="GO:0016787">
    <property type="term" value="F:hydrolase activity"/>
    <property type="evidence" value="ECO:0007669"/>
    <property type="project" value="UniProtKB-KW"/>
</dbReference>
<dbReference type="Gene3D" id="3.60.15.10">
    <property type="entry name" value="Ribonuclease Z/Hydroxyacylglutathione hydrolase-like"/>
    <property type="match status" value="1"/>
</dbReference>
<accession>A0A7T5VFV4</accession>
<keyword evidence="3" id="KW-1185">Reference proteome</keyword>
<evidence type="ECO:0000313" key="2">
    <source>
        <dbReference type="EMBL" id="QQG67044.1"/>
    </source>
</evidence>
<evidence type="ECO:0000259" key="1">
    <source>
        <dbReference type="Pfam" id="PF12706"/>
    </source>
</evidence>
<sequence>MGVTMFFVVPPQYYQGPVSDHFDGKRFYNPGKPAPTSFLDTLRWYATRKRQPWPEFSDLQTVDIPPRRVDGNQLRVSFVGHVTLLIQTQGLNILTDPVWSERVSPFSWIGPKRVHPPGIRLADLPPIDLVLISHNHYDHLDLATLEQLWQRHRMRIITPLGNDAIIHERLPDARIDARDWGQQVMVSPDLTVYLEPMHHWSARSLRDRNQALWATFVLATPGGKICFVGDSGYGGGDNFRHIAARHGALRLAVLPIGSYEPRWFMAYNHMNPAEALQAWVDLGRPPLLPVHYDGTFQLADNGYEMPLADLARELQTANIVNAPICSLKTGQHWWVEEDGARVTAATCRHDKPWQPDVPGNPVSVQ</sequence>
<dbReference type="PANTHER" id="PTHR15032:SF4">
    <property type="entry name" value="N-ACYL-PHOSPHATIDYLETHANOLAMINE-HYDROLYZING PHOSPHOLIPASE D"/>
    <property type="match status" value="1"/>
</dbReference>
<organism evidence="2 3">
    <name type="scientific">Desulfobulbus oligotrophicus</name>
    <dbReference type="NCBI Taxonomy" id="1909699"/>
    <lineage>
        <taxon>Bacteria</taxon>
        <taxon>Pseudomonadati</taxon>
        <taxon>Thermodesulfobacteriota</taxon>
        <taxon>Desulfobulbia</taxon>
        <taxon>Desulfobulbales</taxon>
        <taxon>Desulfobulbaceae</taxon>
        <taxon>Desulfobulbus</taxon>
    </lineage>
</organism>
<keyword evidence="2" id="KW-0378">Hydrolase</keyword>
<dbReference type="GO" id="GO:0005737">
    <property type="term" value="C:cytoplasm"/>
    <property type="evidence" value="ECO:0007669"/>
    <property type="project" value="TreeGrafter"/>
</dbReference>
<dbReference type="SUPFAM" id="SSF56281">
    <property type="entry name" value="Metallo-hydrolase/oxidoreductase"/>
    <property type="match status" value="1"/>
</dbReference>
<dbReference type="PANTHER" id="PTHR15032">
    <property type="entry name" value="N-ACYL-PHOSPHATIDYLETHANOLAMINE-HYDROLYZING PHOSPHOLIPASE D"/>
    <property type="match status" value="1"/>
</dbReference>
<proteinExistence type="predicted"/>
<dbReference type="KEGG" id="dog:HP555_12345"/>
<dbReference type="Pfam" id="PF12706">
    <property type="entry name" value="Lactamase_B_2"/>
    <property type="match status" value="1"/>
</dbReference>
<dbReference type="Proteomes" id="UP000596092">
    <property type="component" value="Chromosome"/>
</dbReference>
<gene>
    <name evidence="2" type="ORF">HP555_12345</name>
</gene>
<dbReference type="EMBL" id="CP054140">
    <property type="protein sequence ID" value="QQG67044.1"/>
    <property type="molecule type" value="Genomic_DNA"/>
</dbReference>
<reference evidence="2 3" key="1">
    <citation type="submission" date="2020-05" db="EMBL/GenBank/DDBJ databases">
        <title>Complete genome of Desulfobulbus oligotrophicus.</title>
        <authorList>
            <person name="Podar M."/>
        </authorList>
    </citation>
    <scope>NUCLEOTIDE SEQUENCE [LARGE SCALE GENOMIC DNA]</scope>
    <source>
        <strain evidence="2 3">Prop6</strain>
    </source>
</reference>